<proteinExistence type="predicted"/>
<comment type="caution">
    <text evidence="2">The sequence shown here is derived from an EMBL/GenBank/DDBJ whole genome shotgun (WGS) entry which is preliminary data.</text>
</comment>
<reference evidence="2 3" key="1">
    <citation type="journal article" date="2018" name="New Phytol.">
        <title>Phylogenomics of Endogonaceae and evolution of mycorrhizas within Mucoromycota.</title>
        <authorList>
            <person name="Chang Y."/>
            <person name="Desiro A."/>
            <person name="Na H."/>
            <person name="Sandor L."/>
            <person name="Lipzen A."/>
            <person name="Clum A."/>
            <person name="Barry K."/>
            <person name="Grigoriev I.V."/>
            <person name="Martin F.M."/>
            <person name="Stajich J.E."/>
            <person name="Smith M.E."/>
            <person name="Bonito G."/>
            <person name="Spatafora J.W."/>
        </authorList>
    </citation>
    <scope>NUCLEOTIDE SEQUENCE [LARGE SCALE GENOMIC DNA]</scope>
    <source>
        <strain evidence="2 3">AD002</strain>
    </source>
</reference>
<feature type="region of interest" description="Disordered" evidence="1">
    <location>
        <begin position="1"/>
        <end position="60"/>
    </location>
</feature>
<evidence type="ECO:0000256" key="1">
    <source>
        <dbReference type="SAM" id="MobiDB-lite"/>
    </source>
</evidence>
<keyword evidence="3" id="KW-1185">Reference proteome</keyword>
<protein>
    <submittedName>
        <fullName evidence="2">Uncharacterized protein</fullName>
    </submittedName>
</protein>
<name>A0A433Q4S5_9FUNG</name>
<sequence>HPPRQVAIQRGPPGTAPVPQVDARPAHGSHQLRADSTHAPRHQRVPRRVSAQPHSHAPAH</sequence>
<gene>
    <name evidence="2" type="ORF">BC938DRAFT_473093</name>
</gene>
<dbReference type="Proteomes" id="UP000274822">
    <property type="component" value="Unassembled WGS sequence"/>
</dbReference>
<dbReference type="AlphaFoldDB" id="A0A433Q4S5"/>
<organism evidence="2 3">
    <name type="scientific">Jimgerdemannia flammicorona</name>
    <dbReference type="NCBI Taxonomy" id="994334"/>
    <lineage>
        <taxon>Eukaryota</taxon>
        <taxon>Fungi</taxon>
        <taxon>Fungi incertae sedis</taxon>
        <taxon>Mucoromycota</taxon>
        <taxon>Mucoromycotina</taxon>
        <taxon>Endogonomycetes</taxon>
        <taxon>Endogonales</taxon>
        <taxon>Endogonaceae</taxon>
        <taxon>Jimgerdemannia</taxon>
    </lineage>
</organism>
<accession>A0A433Q4S5</accession>
<dbReference type="EMBL" id="RBNJ01014953">
    <property type="protein sequence ID" value="RUS24767.1"/>
    <property type="molecule type" value="Genomic_DNA"/>
</dbReference>
<feature type="non-terminal residue" evidence="2">
    <location>
        <position position="1"/>
    </location>
</feature>
<evidence type="ECO:0000313" key="3">
    <source>
        <dbReference type="Proteomes" id="UP000274822"/>
    </source>
</evidence>
<evidence type="ECO:0000313" key="2">
    <source>
        <dbReference type="EMBL" id="RUS24767.1"/>
    </source>
</evidence>